<dbReference type="Gene3D" id="3.40.50.1820">
    <property type="entry name" value="alpha/beta hydrolase"/>
    <property type="match status" value="2"/>
</dbReference>
<dbReference type="InterPro" id="IPR029058">
    <property type="entry name" value="AB_hydrolase_fold"/>
</dbReference>
<dbReference type="InterPro" id="IPR008979">
    <property type="entry name" value="Galactose-bd-like_sf"/>
</dbReference>
<evidence type="ECO:0000256" key="1">
    <source>
        <dbReference type="ARBA" id="ARBA00022801"/>
    </source>
</evidence>
<dbReference type="Gene3D" id="2.60.120.260">
    <property type="entry name" value="Galactose-binding domain-like"/>
    <property type="match status" value="1"/>
</dbReference>
<reference evidence="5 6" key="1">
    <citation type="submission" date="2022-12" db="EMBL/GenBank/DDBJ databases">
        <authorList>
            <person name="Abashina T."/>
            <person name="Solyanikova I."/>
            <person name="Delegan Y."/>
        </authorList>
    </citation>
    <scope>NUCLEOTIDE SEQUENCE [LARGE SCALE GENOMIC DNA]</scope>
    <source>
        <strain evidence="5 6">IPS92ro</strain>
    </source>
</reference>
<dbReference type="GO" id="GO:0016787">
    <property type="term" value="F:hydrolase activity"/>
    <property type="evidence" value="ECO:0007669"/>
    <property type="project" value="UniProtKB-KW"/>
</dbReference>
<dbReference type="Pfam" id="PF02129">
    <property type="entry name" value="Peptidase_S15"/>
    <property type="match status" value="1"/>
</dbReference>
<protein>
    <submittedName>
        <fullName evidence="5">CocE/NonD family hydrolase</fullName>
    </submittedName>
</protein>
<dbReference type="InterPro" id="IPR000383">
    <property type="entry name" value="Xaa-Pro-like_dom"/>
</dbReference>
<feature type="domain" description="Xaa-Pro dipeptidyl-peptidase C-terminal" evidence="4">
    <location>
        <begin position="359"/>
        <end position="595"/>
    </location>
</feature>
<keyword evidence="3" id="KW-0732">Signal</keyword>
<name>A0ABT4NUL0_9ACTN</name>
<accession>A0ABT4NUL0</accession>
<dbReference type="SMART" id="SM00939">
    <property type="entry name" value="PepX_C"/>
    <property type="match status" value="1"/>
</dbReference>
<evidence type="ECO:0000256" key="3">
    <source>
        <dbReference type="SAM" id="SignalP"/>
    </source>
</evidence>
<dbReference type="SUPFAM" id="SSF49785">
    <property type="entry name" value="Galactose-binding domain-like"/>
    <property type="match status" value="1"/>
</dbReference>
<organism evidence="5 6">
    <name type="scientific">Streptomyces rubrogriseus</name>
    <dbReference type="NCBI Taxonomy" id="194673"/>
    <lineage>
        <taxon>Bacteria</taxon>
        <taxon>Bacillati</taxon>
        <taxon>Actinomycetota</taxon>
        <taxon>Actinomycetes</taxon>
        <taxon>Kitasatosporales</taxon>
        <taxon>Streptomycetaceae</taxon>
        <taxon>Streptomyces</taxon>
        <taxon>Streptomyces violaceoruber group</taxon>
    </lineage>
</organism>
<feature type="signal peptide" evidence="3">
    <location>
        <begin position="1"/>
        <end position="30"/>
    </location>
</feature>
<gene>
    <name evidence="5" type="ORF">O3S69_01850</name>
</gene>
<dbReference type="Proteomes" id="UP001301132">
    <property type="component" value="Unassembled WGS sequence"/>
</dbReference>
<dbReference type="NCBIfam" id="TIGR00976">
    <property type="entry name" value="CocE_NonD"/>
    <property type="match status" value="1"/>
</dbReference>
<dbReference type="InterPro" id="IPR005674">
    <property type="entry name" value="CocE/Ser_esterase"/>
</dbReference>
<dbReference type="EMBL" id="JAPWHU010000009">
    <property type="protein sequence ID" value="MCZ4632809.1"/>
    <property type="molecule type" value="Genomic_DNA"/>
</dbReference>
<dbReference type="Pfam" id="PF08530">
    <property type="entry name" value="PepX_C"/>
    <property type="match status" value="1"/>
</dbReference>
<evidence type="ECO:0000313" key="5">
    <source>
        <dbReference type="EMBL" id="MCZ4632809.1"/>
    </source>
</evidence>
<feature type="region of interest" description="Disordered" evidence="2">
    <location>
        <begin position="420"/>
        <end position="450"/>
    </location>
</feature>
<evidence type="ECO:0000259" key="4">
    <source>
        <dbReference type="SMART" id="SM00939"/>
    </source>
</evidence>
<sequence length="621" mass="66628">MRPRRAVARTASALVAALALTVGLGGPAVAAHEAEAGPATTGTGPVTHEENDRVPEGSVWTQHYFPSADRSGTRLHADVLLPEGLKRKEKVPVILSIGPYFAHAGQTGPEGWSRTGPSARFQDFIEGTDLFDEGYAFVMVDLRGFGGSTGCLDWGGPGEQADVKAAIDWAAKQPWSTGAVGMYGKSYDAVTGLIGNNLDQRALRAVVAQEPVWDMYQYIYSNGVPRPNVTGTAGAYNSIASMPPMADDDPRYQAAARYEESHPECLTENSAGYRISDQRDPHWTSRDLARMARGSDTPLFVTQGFVENNTKPEEMEEYLDNHRGPERGWLGQWDHVRGGDRVEDGRLAMGRAGWYDETLSFYDQYLKGTRPTVRYPAYAVEDSTGAWRAQRTWPVTERTVTLPLGGGSYVDDGGASARAALTASGSPAPKAPPQPAGRWDMENAPATEQPAPAGLAAELAKRQRAGEVASSFFVWSKPLKSTTRVTGTPRVSLTARGAGNVMLKLYDVAPDGTAVMFDEQVSLVKSGRMSVDLKATDWTLAAGHVLAVEIGSIQTGSWRDTPSGETVEVEGARLGLALDNPADDVATAGDRSPYLDTYLRKYTVSLPAGPGTFSVVPGGRS</sequence>
<evidence type="ECO:0000313" key="6">
    <source>
        <dbReference type="Proteomes" id="UP001301132"/>
    </source>
</evidence>
<keyword evidence="1 5" id="KW-0378">Hydrolase</keyword>
<proteinExistence type="predicted"/>
<dbReference type="SUPFAM" id="SSF53474">
    <property type="entry name" value="alpha/beta-Hydrolases"/>
    <property type="match status" value="1"/>
</dbReference>
<evidence type="ECO:0000256" key="2">
    <source>
        <dbReference type="SAM" id="MobiDB-lite"/>
    </source>
</evidence>
<dbReference type="InterPro" id="IPR006311">
    <property type="entry name" value="TAT_signal"/>
</dbReference>
<feature type="chain" id="PRO_5045603785" evidence="3">
    <location>
        <begin position="31"/>
        <end position="621"/>
    </location>
</feature>
<dbReference type="PROSITE" id="PS51318">
    <property type="entry name" value="TAT"/>
    <property type="match status" value="1"/>
</dbReference>
<dbReference type="RefSeq" id="WP_265695777.1">
    <property type="nucleotide sequence ID" value="NZ_JAPWHU010000009.1"/>
</dbReference>
<comment type="caution">
    <text evidence="5">The sequence shown here is derived from an EMBL/GenBank/DDBJ whole genome shotgun (WGS) entry which is preliminary data.</text>
</comment>
<keyword evidence="6" id="KW-1185">Reference proteome</keyword>
<dbReference type="InterPro" id="IPR013736">
    <property type="entry name" value="Xaa-Pro_dipept_C"/>
</dbReference>